<evidence type="ECO:0000313" key="2">
    <source>
        <dbReference type="Proteomes" id="UP001500218"/>
    </source>
</evidence>
<proteinExistence type="predicted"/>
<comment type="caution">
    <text evidence="1">The sequence shown here is derived from an EMBL/GenBank/DDBJ whole genome shotgun (WGS) entry which is preliminary data.</text>
</comment>
<sequence length="155" mass="17644">MTGDQTPDPLSDTRNGGVRAEEIWTYAGRRERDGKRYYAWHDNTGQERWYAKVSAGTVGGRYALMVTRGGEHVTVYPQPRYTSERVDEVTRREMEAFDIAAAAALAAHTRDRNDARRKALDDAVAPLAEIAAKLKFGHERDAFLAYVIRRLSKRW</sequence>
<dbReference type="Proteomes" id="UP001500218">
    <property type="component" value="Unassembled WGS sequence"/>
</dbReference>
<reference evidence="1 2" key="1">
    <citation type="journal article" date="2019" name="Int. J. Syst. Evol. Microbiol.">
        <title>The Global Catalogue of Microorganisms (GCM) 10K type strain sequencing project: providing services to taxonomists for standard genome sequencing and annotation.</title>
        <authorList>
            <consortium name="The Broad Institute Genomics Platform"/>
            <consortium name="The Broad Institute Genome Sequencing Center for Infectious Disease"/>
            <person name="Wu L."/>
            <person name="Ma J."/>
        </authorList>
    </citation>
    <scope>NUCLEOTIDE SEQUENCE [LARGE SCALE GENOMIC DNA]</scope>
    <source>
        <strain evidence="1 2">JCM 13250</strain>
    </source>
</reference>
<name>A0ABN2M5Z3_9ACTN</name>
<organism evidence="1 2">
    <name type="scientific">Luedemannella flava</name>
    <dbReference type="NCBI Taxonomy" id="349316"/>
    <lineage>
        <taxon>Bacteria</taxon>
        <taxon>Bacillati</taxon>
        <taxon>Actinomycetota</taxon>
        <taxon>Actinomycetes</taxon>
        <taxon>Micromonosporales</taxon>
        <taxon>Micromonosporaceae</taxon>
        <taxon>Luedemannella</taxon>
    </lineage>
</organism>
<keyword evidence="2" id="KW-1185">Reference proteome</keyword>
<accession>A0ABN2M5Z3</accession>
<evidence type="ECO:0000313" key="1">
    <source>
        <dbReference type="EMBL" id="GAA1810986.1"/>
    </source>
</evidence>
<dbReference type="EMBL" id="BAAALT010000105">
    <property type="protein sequence ID" value="GAA1810986.1"/>
    <property type="molecule type" value="Genomic_DNA"/>
</dbReference>
<gene>
    <name evidence="1" type="ORF">GCM10009682_35710</name>
</gene>
<dbReference type="RefSeq" id="WP_344132986.1">
    <property type="nucleotide sequence ID" value="NZ_BAAALT010000105.1"/>
</dbReference>
<protein>
    <submittedName>
        <fullName evidence="1">Uncharacterized protein</fullName>
    </submittedName>
</protein>